<evidence type="ECO:0000259" key="4">
    <source>
        <dbReference type="PROSITE" id="PS50089"/>
    </source>
</evidence>
<dbReference type="EMBL" id="JADGJH010000179">
    <property type="protein sequence ID" value="KAJ3134878.1"/>
    <property type="molecule type" value="Genomic_DNA"/>
</dbReference>
<keyword evidence="2" id="KW-0862">Zinc</keyword>
<dbReference type="Pfam" id="PF23410">
    <property type="entry name" value="Beta-prop_VPS8"/>
    <property type="match status" value="1"/>
</dbReference>
<comment type="caution">
    <text evidence="5">The sequence shown here is derived from an EMBL/GenBank/DDBJ whole genome shotgun (WGS) entry which is preliminary data.</text>
</comment>
<dbReference type="Pfam" id="PF12816">
    <property type="entry name" value="TPR_Vps8"/>
    <property type="match status" value="1"/>
</dbReference>
<keyword evidence="2" id="KW-0863">Zinc-finger</keyword>
<name>A0AAD5T7U5_9FUNG</name>
<dbReference type="InterPro" id="IPR001841">
    <property type="entry name" value="Znf_RING"/>
</dbReference>
<keyword evidence="6" id="KW-1185">Reference proteome</keyword>
<dbReference type="PROSITE" id="PS50089">
    <property type="entry name" value="ZF_RING_2"/>
    <property type="match status" value="1"/>
</dbReference>
<protein>
    <submittedName>
        <fullName evidence="5">Vacuolar protein sorting-associated protein 8</fullName>
    </submittedName>
</protein>
<dbReference type="InterPro" id="IPR025941">
    <property type="entry name" value="Vps8_central_dom"/>
</dbReference>
<dbReference type="PANTHER" id="PTHR12616:SF8">
    <property type="entry name" value="VACUOLAR PROTEIN SORTING-ASSOCIATED PROTEIN 8 HOMOLOG"/>
    <property type="match status" value="1"/>
</dbReference>
<evidence type="ECO:0000313" key="6">
    <source>
        <dbReference type="Proteomes" id="UP001211907"/>
    </source>
</evidence>
<dbReference type="GO" id="GO:0030897">
    <property type="term" value="C:HOPS complex"/>
    <property type="evidence" value="ECO:0007669"/>
    <property type="project" value="TreeGrafter"/>
</dbReference>
<dbReference type="SUPFAM" id="SSF57850">
    <property type="entry name" value="RING/U-box"/>
    <property type="match status" value="1"/>
</dbReference>
<dbReference type="PANTHER" id="PTHR12616">
    <property type="entry name" value="VACUOLAR PROTEIN SORTING VPS41"/>
    <property type="match status" value="1"/>
</dbReference>
<comment type="similarity">
    <text evidence="1">Belongs to the VPS8 family.</text>
</comment>
<reference evidence="5" key="1">
    <citation type="submission" date="2020-05" db="EMBL/GenBank/DDBJ databases">
        <title>Phylogenomic resolution of chytrid fungi.</title>
        <authorList>
            <person name="Stajich J.E."/>
            <person name="Amses K."/>
            <person name="Simmons R."/>
            <person name="Seto K."/>
            <person name="Myers J."/>
            <person name="Bonds A."/>
            <person name="Quandt C.A."/>
            <person name="Barry K."/>
            <person name="Liu P."/>
            <person name="Grigoriev I."/>
            <person name="Longcore J.E."/>
            <person name="James T.Y."/>
        </authorList>
    </citation>
    <scope>NUCLEOTIDE SEQUENCE</scope>
    <source>
        <strain evidence="5">JEL0513</strain>
    </source>
</reference>
<accession>A0AAD5T7U5</accession>
<dbReference type="GO" id="GO:0005770">
    <property type="term" value="C:late endosome"/>
    <property type="evidence" value="ECO:0007669"/>
    <property type="project" value="TreeGrafter"/>
</dbReference>
<evidence type="ECO:0000313" key="5">
    <source>
        <dbReference type="EMBL" id="KAJ3134878.1"/>
    </source>
</evidence>
<evidence type="ECO:0000256" key="3">
    <source>
        <dbReference type="SAM" id="MobiDB-lite"/>
    </source>
</evidence>
<dbReference type="SUPFAM" id="SSF50978">
    <property type="entry name" value="WD40 repeat-like"/>
    <property type="match status" value="1"/>
</dbReference>
<feature type="region of interest" description="Disordered" evidence="3">
    <location>
        <begin position="194"/>
        <end position="218"/>
    </location>
</feature>
<feature type="domain" description="RING-type" evidence="4">
    <location>
        <begin position="1705"/>
        <end position="1766"/>
    </location>
</feature>
<sequence length="1895" mass="210878">MNSNTNANTNTLQLADIGDVAAGAAWAEISDDSASDSDSHTRNQYPFFAYGDATNSSKSATKTETKNGINNARVAAVFVHSGHPPLPSATTTASASDHILLLNENAVLSSVAVGTTRDSGKPISLSLSSFESKFKEIALDEDALVSASQFVIESTISKLTQLKASLQNWDLEKRILIAEHGGFFSYDNASNGKTISNSGSDRKSTGSNGGSNSDHSSIINSGESVSLSNLNQLNPRTSSLLSNIDFSISLCEQFRSINADSLRVENILHEDESSNIISRPSSIINPMDLIPDVNEVALSLAPKNIPTNAYLMGNSVNRSSIISASSFSRPTTPQFHRSSIISTFETASIADISRSPSVLSSNIPNHYFSAIPNPVGRADFFKWTMLRNLTNDLHSDSTKLEYGIPTAFSVSSFIAVGTSKAMILIYDLTQVLKSVIGDIKSFTKMGAVISIAVSFDHSKVAAGYASGTIAVWDVAKRQAVKIINPIEREVEVTTALKRGHLLNSKIIHIAFVGSKTDLISADDEGLAFYHAIASLMSFSAITSTQLAGNQPIYTLQPLPRAQRPHYTDQVRIVAVTTPFRLTLMRLKPTPAVLFKMQLQKEVGENVCGGVTCAAIGWRPALFSVHGGNTLSDPALAASFGKKLIVFVMLNPDTSSRDKLKAQLSIKKLGSWTCDESIVGIHWINFNLLGLMTNQENLIVLDTVRMVELERCSVKSQSIIQHDYFSKELKEFGIIPEMAYFSNFRSYKGRIFIMGINGLYVGSLMTWSDRVTNLVKTGDYKGAIEMASGFYSGSVIKAVSGLPNDDEGREKVVGSLLSEIISTYVETVLSNVDFEMSSQDLAFVRDLAGTSFSTCLMIRNEDLLLGEIYDLFSEAGVSHLFLEEMEDYLLKEKLSVRLNRPGIIQALVSFFSSQGWYSRLEQLLIHIDPSAMDINQILRLCEDHVMYSALIFIHNNAMRDFVSPLVALLTQLDSAMRTNSKEKLRETSENGYIVYVYLAYILTGKAFPSGNLTRKDALQAKSDLYNFLFSASYSFWPPSDTPAVSAENYRAIGCEPFPYVRLLIQHDAREFFGVLTVAFEDGSLEGEIRLRDGHAQDGRVRFADMYSEFNRQFVVDTMLVLSHTEIPSVNEVKKGGDSLIDGHLSESDLVQLNIFVAKAFVKYGTDGGSGNFNNAVFARGGGSRDKVGQSGEISPPEVQISQQSSNEIFQKLLLSTDAKSRDEREAALLALLVVYNPAKSNSERESLLRNCEKAGFWKVAEQLYKRAGQFEMVVQCYLNDSNRRGDVFSFLTEILVQGQGGLEYSQTYSLKQHLLDMLPQLLNIDSVQTVALIIAIYSNEQSQIIQGLQYKPRSQYIFLKGLLEFEFLETSNSRAALTGSKRSQSILNLRSKYLSSGLQFRGHTHSKYFSRDSYNLLIQLMLEFEPASVLQFLIDTAKHCDECQDNQDPYDFETVLSSCLDLGVKKPGLWMLERTGQVGRAIDIVLQDFEKLAIACVNLFQSDGVGARSPENVIGVYSNPFAQRNDVIAQSQTVFNQNLQEMVAQFEIALSICQRKSSNLDKWESDSIWFRLLDAVLDRHNELRTIIVTPCYDIVEVEDGSRTPTVNQNNTSSKLVYSFRTMLRKIVGSMILRVDLPSILTHLLHSIDNVRFGELRQTIFVMLEEYSFESQLYSTVNRILSKDAHNLNINLVKKHHKGLLPMKGQCGVCRRLLHIQTAAKRQDDISDHLVVFECRHVFHEHCLKEEINLGNPQISIDESDYWCVVCEVMNENCAREFKRNIIERIKANTGKGKRPEIQVKDEIQKHIFTRFETNTSNFERVIELLDLTPSPAEILDTFASTGEIDDDHISLNESFDDTESFSTALTMSYGTNRIPKKVLRLVEKTTDRFSLRLQHE</sequence>
<dbReference type="InterPro" id="IPR015943">
    <property type="entry name" value="WD40/YVTN_repeat-like_dom_sf"/>
</dbReference>
<dbReference type="Proteomes" id="UP001211907">
    <property type="component" value="Unassembled WGS sequence"/>
</dbReference>
<dbReference type="GO" id="GO:0006623">
    <property type="term" value="P:protein targeting to vacuole"/>
    <property type="evidence" value="ECO:0007669"/>
    <property type="project" value="InterPro"/>
</dbReference>
<dbReference type="InterPro" id="IPR036322">
    <property type="entry name" value="WD40_repeat_dom_sf"/>
</dbReference>
<keyword evidence="2" id="KW-0479">Metal-binding</keyword>
<dbReference type="InterPro" id="IPR045111">
    <property type="entry name" value="Vps41/Vps8"/>
</dbReference>
<proteinExistence type="inferred from homology"/>
<organism evidence="5 6">
    <name type="scientific">Physocladia obscura</name>
    <dbReference type="NCBI Taxonomy" id="109957"/>
    <lineage>
        <taxon>Eukaryota</taxon>
        <taxon>Fungi</taxon>
        <taxon>Fungi incertae sedis</taxon>
        <taxon>Chytridiomycota</taxon>
        <taxon>Chytridiomycota incertae sedis</taxon>
        <taxon>Chytridiomycetes</taxon>
        <taxon>Chytridiales</taxon>
        <taxon>Chytriomycetaceae</taxon>
        <taxon>Physocladia</taxon>
    </lineage>
</organism>
<evidence type="ECO:0000256" key="2">
    <source>
        <dbReference type="PROSITE-ProRule" id="PRU00175"/>
    </source>
</evidence>
<dbReference type="Gene3D" id="2.130.10.10">
    <property type="entry name" value="YVTN repeat-like/Quinoprotein amine dehydrogenase"/>
    <property type="match status" value="1"/>
</dbReference>
<dbReference type="GO" id="GO:0034058">
    <property type="term" value="P:endosomal vesicle fusion"/>
    <property type="evidence" value="ECO:0007669"/>
    <property type="project" value="TreeGrafter"/>
</dbReference>
<dbReference type="Pfam" id="PF23413">
    <property type="entry name" value="zf_RING_Vps8_fungal"/>
    <property type="match status" value="1"/>
</dbReference>
<evidence type="ECO:0000256" key="1">
    <source>
        <dbReference type="ARBA" id="ARBA00009422"/>
    </source>
</evidence>
<dbReference type="GO" id="GO:0008270">
    <property type="term" value="F:zinc ion binding"/>
    <property type="evidence" value="ECO:0007669"/>
    <property type="project" value="UniProtKB-KW"/>
</dbReference>
<gene>
    <name evidence="5" type="primary">VPS8</name>
    <name evidence="5" type="ORF">HK100_003222</name>
</gene>